<dbReference type="GO" id="GO:0008667">
    <property type="term" value="F:2,3-dihydro-2,3-dihydroxybenzoate dehydrogenase activity"/>
    <property type="evidence" value="ECO:0007669"/>
    <property type="project" value="InterPro"/>
</dbReference>
<comment type="similarity">
    <text evidence="1">Belongs to the short-chain dehydrogenases/reductases (SDR) family.</text>
</comment>
<gene>
    <name evidence="2" type="ORF">S01H1_38241</name>
</gene>
<dbReference type="PANTHER" id="PTHR42879">
    <property type="entry name" value="3-OXOACYL-(ACYL-CARRIER-PROTEIN) REDUCTASE"/>
    <property type="match status" value="1"/>
</dbReference>
<dbReference type="PRINTS" id="PR00080">
    <property type="entry name" value="SDRFAMILY"/>
</dbReference>
<dbReference type="PANTHER" id="PTHR42879:SF2">
    <property type="entry name" value="3-OXOACYL-[ACYL-CARRIER-PROTEIN] REDUCTASE FABG"/>
    <property type="match status" value="1"/>
</dbReference>
<comment type="caution">
    <text evidence="2">The sequence shown here is derived from an EMBL/GenBank/DDBJ whole genome shotgun (WGS) entry which is preliminary data.</text>
</comment>
<reference evidence="2" key="1">
    <citation type="journal article" date="2014" name="Front. Microbiol.">
        <title>High frequency of phylogenetically diverse reductive dehalogenase-homologous genes in deep subseafloor sedimentary metagenomes.</title>
        <authorList>
            <person name="Kawai M."/>
            <person name="Futagami T."/>
            <person name="Toyoda A."/>
            <person name="Takaki Y."/>
            <person name="Nishi S."/>
            <person name="Hori S."/>
            <person name="Arai W."/>
            <person name="Tsubouchi T."/>
            <person name="Morono Y."/>
            <person name="Uchiyama I."/>
            <person name="Ito T."/>
            <person name="Fujiyama A."/>
            <person name="Inagaki F."/>
            <person name="Takami H."/>
        </authorList>
    </citation>
    <scope>NUCLEOTIDE SEQUENCE</scope>
    <source>
        <strain evidence="2">Expedition CK06-06</strain>
    </source>
</reference>
<dbReference type="AlphaFoldDB" id="X0UCI0"/>
<organism evidence="2">
    <name type="scientific">marine sediment metagenome</name>
    <dbReference type="NCBI Taxonomy" id="412755"/>
    <lineage>
        <taxon>unclassified sequences</taxon>
        <taxon>metagenomes</taxon>
        <taxon>ecological metagenomes</taxon>
    </lineage>
</organism>
<evidence type="ECO:0008006" key="3">
    <source>
        <dbReference type="Google" id="ProtNLM"/>
    </source>
</evidence>
<dbReference type="InterPro" id="IPR050259">
    <property type="entry name" value="SDR"/>
</dbReference>
<feature type="non-terminal residue" evidence="2">
    <location>
        <position position="1"/>
    </location>
</feature>
<dbReference type="GO" id="GO:0019290">
    <property type="term" value="P:siderophore biosynthetic process"/>
    <property type="evidence" value="ECO:0007669"/>
    <property type="project" value="InterPro"/>
</dbReference>
<dbReference type="InterPro" id="IPR002347">
    <property type="entry name" value="SDR_fam"/>
</dbReference>
<proteinExistence type="inferred from homology"/>
<dbReference type="InterPro" id="IPR003560">
    <property type="entry name" value="DHB_DH"/>
</dbReference>
<dbReference type="PRINTS" id="PR01397">
    <property type="entry name" value="DHBDHDRGNASE"/>
</dbReference>
<dbReference type="SUPFAM" id="SSF51735">
    <property type="entry name" value="NAD(P)-binding Rossmann-fold domains"/>
    <property type="match status" value="1"/>
</dbReference>
<evidence type="ECO:0000313" key="2">
    <source>
        <dbReference type="EMBL" id="GAG03469.1"/>
    </source>
</evidence>
<sequence length="150" mass="16294">RDQWDRTMGLITYGALNCSRAVIEGMSERCWGRIISIISDAGRVGEPRLVAYSLAKAGVVGFSKALAKEMGRYCVTVNCVSPGTTETDATTEWIQEQGERIMRQYPLAKGLNRLGQPADIADAVAFLASQRAEWITGQVLSVNGGYSMAD</sequence>
<dbReference type="Gene3D" id="3.40.50.720">
    <property type="entry name" value="NAD(P)-binding Rossmann-like Domain"/>
    <property type="match status" value="1"/>
</dbReference>
<dbReference type="EMBL" id="BARS01024059">
    <property type="protein sequence ID" value="GAG03469.1"/>
    <property type="molecule type" value="Genomic_DNA"/>
</dbReference>
<protein>
    <recommendedName>
        <fullName evidence="3">SDR family oxidoreductase</fullName>
    </recommendedName>
</protein>
<accession>X0UCI0</accession>
<name>X0UCI0_9ZZZZ</name>
<evidence type="ECO:0000256" key="1">
    <source>
        <dbReference type="ARBA" id="ARBA00006484"/>
    </source>
</evidence>
<dbReference type="Pfam" id="PF13561">
    <property type="entry name" value="adh_short_C2"/>
    <property type="match status" value="1"/>
</dbReference>
<dbReference type="InterPro" id="IPR036291">
    <property type="entry name" value="NAD(P)-bd_dom_sf"/>
</dbReference>